<proteinExistence type="predicted"/>
<keyword evidence="2" id="KW-1185">Reference proteome</keyword>
<evidence type="ECO:0000313" key="1">
    <source>
        <dbReference type="EMBL" id="KAI8034185.1"/>
    </source>
</evidence>
<accession>A0A9P9YCJ1</accession>
<reference evidence="1" key="1">
    <citation type="journal article" date="2023" name="Genome Biol. Evol.">
        <title>Long-read-based Genome Assembly of Drosophila gunungcola Reveals Fewer Chemosensory Genes in Flower-breeding Species.</title>
        <authorList>
            <person name="Negi A."/>
            <person name="Liao B.Y."/>
            <person name="Yeh S.D."/>
        </authorList>
    </citation>
    <scope>NUCLEOTIDE SEQUENCE</scope>
    <source>
        <strain evidence="1">Sukarami</strain>
    </source>
</reference>
<sequence>MLCFSYKQNSINYKIKLKENISVIWGIDHFANLNVALTIK</sequence>
<dbReference type="EMBL" id="JAMKOV010000079">
    <property type="protein sequence ID" value="KAI8034185.1"/>
    <property type="molecule type" value="Genomic_DNA"/>
</dbReference>
<evidence type="ECO:0000313" key="2">
    <source>
        <dbReference type="Proteomes" id="UP001059596"/>
    </source>
</evidence>
<comment type="caution">
    <text evidence="1">The sequence shown here is derived from an EMBL/GenBank/DDBJ whole genome shotgun (WGS) entry which is preliminary data.</text>
</comment>
<name>A0A9P9YCJ1_9MUSC</name>
<gene>
    <name evidence="1" type="ORF">M5D96_013036</name>
</gene>
<dbReference type="AlphaFoldDB" id="A0A9P9YCJ1"/>
<organism evidence="1 2">
    <name type="scientific">Drosophila gunungcola</name>
    <name type="common">fruit fly</name>
    <dbReference type="NCBI Taxonomy" id="103775"/>
    <lineage>
        <taxon>Eukaryota</taxon>
        <taxon>Metazoa</taxon>
        <taxon>Ecdysozoa</taxon>
        <taxon>Arthropoda</taxon>
        <taxon>Hexapoda</taxon>
        <taxon>Insecta</taxon>
        <taxon>Pterygota</taxon>
        <taxon>Neoptera</taxon>
        <taxon>Endopterygota</taxon>
        <taxon>Diptera</taxon>
        <taxon>Brachycera</taxon>
        <taxon>Muscomorpha</taxon>
        <taxon>Ephydroidea</taxon>
        <taxon>Drosophilidae</taxon>
        <taxon>Drosophila</taxon>
        <taxon>Sophophora</taxon>
    </lineage>
</organism>
<dbReference type="Proteomes" id="UP001059596">
    <property type="component" value="Unassembled WGS sequence"/>
</dbReference>
<protein>
    <submittedName>
        <fullName evidence="1">Uncharacterized protein</fullName>
    </submittedName>
</protein>